<evidence type="ECO:0000256" key="4">
    <source>
        <dbReference type="ARBA" id="ARBA00023277"/>
    </source>
</evidence>
<evidence type="ECO:0000313" key="12">
    <source>
        <dbReference type="EMBL" id="RHH84357.1"/>
    </source>
</evidence>
<dbReference type="Gene3D" id="2.60.40.10">
    <property type="entry name" value="Immunoglobulins"/>
    <property type="match status" value="1"/>
</dbReference>
<evidence type="ECO:0000256" key="2">
    <source>
        <dbReference type="ARBA" id="ARBA00022801"/>
    </source>
</evidence>
<protein>
    <submittedName>
        <fullName evidence="11">Endoglucanase</fullName>
    </submittedName>
</protein>
<dbReference type="RefSeq" id="WP_118200135.1">
    <property type="nucleotide sequence ID" value="NZ_QRIE01000053.1"/>
</dbReference>
<dbReference type="Pfam" id="PF13004">
    <property type="entry name" value="BACON"/>
    <property type="match status" value="1"/>
</dbReference>
<feature type="signal peptide" evidence="8">
    <location>
        <begin position="1"/>
        <end position="23"/>
    </location>
</feature>
<dbReference type="Pfam" id="PF00150">
    <property type="entry name" value="Cellulase"/>
    <property type="match status" value="1"/>
</dbReference>
<gene>
    <name evidence="12" type="ORF">DW192_03035</name>
    <name evidence="11" type="ORF">DW250_01705</name>
</gene>
<dbReference type="EMBL" id="QRIN01000004">
    <property type="protein sequence ID" value="RHG68925.1"/>
    <property type="molecule type" value="Genomic_DNA"/>
</dbReference>
<dbReference type="GO" id="GO:0008422">
    <property type="term" value="F:beta-glucosidase activity"/>
    <property type="evidence" value="ECO:0007669"/>
    <property type="project" value="TreeGrafter"/>
</dbReference>
<dbReference type="PROSITE" id="PS51257">
    <property type="entry name" value="PROKAR_LIPOPROTEIN"/>
    <property type="match status" value="1"/>
</dbReference>
<evidence type="ECO:0000259" key="9">
    <source>
        <dbReference type="Pfam" id="PF00150"/>
    </source>
</evidence>
<dbReference type="GO" id="GO:0030245">
    <property type="term" value="P:cellulose catabolic process"/>
    <property type="evidence" value="ECO:0007669"/>
    <property type="project" value="UniProtKB-KW"/>
</dbReference>
<evidence type="ECO:0000259" key="10">
    <source>
        <dbReference type="Pfam" id="PF13004"/>
    </source>
</evidence>
<dbReference type="InterPro" id="IPR050386">
    <property type="entry name" value="Glycosyl_hydrolase_5"/>
</dbReference>
<feature type="domain" description="BACON" evidence="10">
    <location>
        <begin position="68"/>
        <end position="121"/>
    </location>
</feature>
<dbReference type="GO" id="GO:0009986">
    <property type="term" value="C:cell surface"/>
    <property type="evidence" value="ECO:0007669"/>
    <property type="project" value="TreeGrafter"/>
</dbReference>
<dbReference type="InterPro" id="IPR017853">
    <property type="entry name" value="GH"/>
</dbReference>
<name>A0A3R6KLG8_9BACT</name>
<evidence type="ECO:0000256" key="1">
    <source>
        <dbReference type="ARBA" id="ARBA00005641"/>
    </source>
</evidence>
<dbReference type="InterPro" id="IPR013783">
    <property type="entry name" value="Ig-like_fold"/>
</dbReference>
<keyword evidence="6" id="KW-0624">Polysaccharide degradation</keyword>
<comment type="similarity">
    <text evidence="1 7">Belongs to the glycosyl hydrolase 5 (cellulase A) family.</text>
</comment>
<dbReference type="EMBL" id="QRKB01000004">
    <property type="protein sequence ID" value="RHH84357.1"/>
    <property type="molecule type" value="Genomic_DNA"/>
</dbReference>
<dbReference type="Proteomes" id="UP000286501">
    <property type="component" value="Unassembled WGS sequence"/>
</dbReference>
<evidence type="ECO:0000313" key="14">
    <source>
        <dbReference type="Proteomes" id="UP000286501"/>
    </source>
</evidence>
<keyword evidence="5 7" id="KW-0326">Glycosidase</keyword>
<keyword evidence="2 7" id="KW-0378">Hydrolase</keyword>
<keyword evidence="8" id="KW-0732">Signal</keyword>
<evidence type="ECO:0000256" key="5">
    <source>
        <dbReference type="ARBA" id="ARBA00023295"/>
    </source>
</evidence>
<keyword evidence="4" id="KW-0119">Carbohydrate metabolism</keyword>
<reference evidence="13 14" key="1">
    <citation type="submission" date="2018-08" db="EMBL/GenBank/DDBJ databases">
        <title>A genome reference for cultivated species of the human gut microbiota.</title>
        <authorList>
            <person name="Zou Y."/>
            <person name="Xue W."/>
            <person name="Luo G."/>
        </authorList>
    </citation>
    <scope>NUCLEOTIDE SEQUENCE [LARGE SCALE GENOMIC DNA]</scope>
    <source>
        <strain evidence="12 13">AM16-54</strain>
        <strain evidence="11 14">AM22-1</strain>
    </source>
</reference>
<proteinExistence type="inferred from homology"/>
<dbReference type="SUPFAM" id="SSF51445">
    <property type="entry name" value="(Trans)glycosidases"/>
    <property type="match status" value="1"/>
</dbReference>
<feature type="chain" id="PRO_5043187940" evidence="8">
    <location>
        <begin position="24"/>
        <end position="604"/>
    </location>
</feature>
<evidence type="ECO:0000313" key="11">
    <source>
        <dbReference type="EMBL" id="RHG68925.1"/>
    </source>
</evidence>
<evidence type="ECO:0000313" key="13">
    <source>
        <dbReference type="Proteomes" id="UP000284548"/>
    </source>
</evidence>
<dbReference type="PANTHER" id="PTHR31297">
    <property type="entry name" value="GLUCAN ENDO-1,6-BETA-GLUCOSIDASE B"/>
    <property type="match status" value="1"/>
</dbReference>
<dbReference type="Gene3D" id="3.20.20.80">
    <property type="entry name" value="Glycosidases"/>
    <property type="match status" value="1"/>
</dbReference>
<dbReference type="InterPro" id="IPR024361">
    <property type="entry name" value="BACON"/>
</dbReference>
<dbReference type="PANTHER" id="PTHR31297:SF41">
    <property type="entry name" value="ENDOGLUCANASE, PUTATIVE (AFU_ORTHOLOGUE AFUA_5G01830)-RELATED"/>
    <property type="match status" value="1"/>
</dbReference>
<dbReference type="Proteomes" id="UP000284548">
    <property type="component" value="Unassembled WGS sequence"/>
</dbReference>
<accession>A0A3R6KLG8</accession>
<dbReference type="GO" id="GO:0005576">
    <property type="term" value="C:extracellular region"/>
    <property type="evidence" value="ECO:0007669"/>
    <property type="project" value="TreeGrafter"/>
</dbReference>
<evidence type="ECO:0000256" key="3">
    <source>
        <dbReference type="ARBA" id="ARBA00023001"/>
    </source>
</evidence>
<evidence type="ECO:0000256" key="6">
    <source>
        <dbReference type="ARBA" id="ARBA00023326"/>
    </source>
</evidence>
<dbReference type="InterPro" id="IPR001547">
    <property type="entry name" value="Glyco_hydro_5"/>
</dbReference>
<evidence type="ECO:0000256" key="7">
    <source>
        <dbReference type="RuleBase" id="RU361153"/>
    </source>
</evidence>
<dbReference type="CDD" id="cd14948">
    <property type="entry name" value="BACON"/>
    <property type="match status" value="1"/>
</dbReference>
<feature type="domain" description="Glycoside hydrolase family 5" evidence="9">
    <location>
        <begin position="256"/>
        <end position="567"/>
    </location>
</feature>
<evidence type="ECO:0000256" key="8">
    <source>
        <dbReference type="SAM" id="SignalP"/>
    </source>
</evidence>
<keyword evidence="3" id="KW-0136">Cellulose degradation</keyword>
<dbReference type="AlphaFoldDB" id="A0A3R6KLG8"/>
<organism evidence="11 14">
    <name type="scientific">Segatella copri</name>
    <dbReference type="NCBI Taxonomy" id="165179"/>
    <lineage>
        <taxon>Bacteria</taxon>
        <taxon>Pseudomonadati</taxon>
        <taxon>Bacteroidota</taxon>
        <taxon>Bacteroidia</taxon>
        <taxon>Bacteroidales</taxon>
        <taxon>Prevotellaceae</taxon>
        <taxon>Segatella</taxon>
    </lineage>
</organism>
<comment type="caution">
    <text evidence="11">The sequence shown here is derived from an EMBL/GenBank/DDBJ whole genome shotgun (WGS) entry which is preliminary data.</text>
</comment>
<sequence length="604" mass="65233">MKKITILSFLIMAFAMVSFSACSDEDTIGGGEGLSKDFVVSRSDMAFTKNGGETDLYVKAAQVPTVSTEAAWLAVTPVAGSSSITHHFLIKAEANTANDDRSATITVAAGSDTKTITVSQNSTEGLLITSGKTMNVGADGGQVSVTLKANASYSQVISNDWVSEITSRANMVEYTRNYSVAANISNARSATISYTMVVNDSTSITEAVTINQEQGTTTGDMSKTAMDIAALMYPGWNLGNTMEAGNSANNWKNAGIGSETLWQSAKTTQQLIDLVKASGFKSVRIPCSWVMGHITDAEACTIDADWLARVHEVVDYCIKNDLYVIINQHWDGGWIEHDGLTAATDVDATKAKLTKIWTQIANSFKNYDERLIFAGMNEPGVGAGDANALLGTADLANRIAEYEQTFIEAVRATGGNNAKRVLVVQGPNTDIDKFVANNYMSKIHDSATDRLMVEVHFYDPYQFTDLSEDKDWGKYYLYWGKNNTNGSEAGRTADAKYNEDYVEAQMKKMKTNFFDKGYPVVIGEFGANQRLAIGKDAVHDASVKDYYKAVVTSAINNGCVPMAWDTNGGLPSMTIFNRAGASVSNANMLESIKAAVAAAKWPAK</sequence>